<dbReference type="GO" id="GO:0008652">
    <property type="term" value="P:amino acid biosynthetic process"/>
    <property type="evidence" value="ECO:0007669"/>
    <property type="project" value="UniProtKB-KW"/>
</dbReference>
<dbReference type="NCBIfam" id="TIGR00507">
    <property type="entry name" value="aroE"/>
    <property type="match status" value="1"/>
</dbReference>
<dbReference type="EMBL" id="CP007770">
    <property type="protein sequence ID" value="AJC87536.1"/>
    <property type="molecule type" value="Genomic_DNA"/>
</dbReference>
<gene>
    <name evidence="10" type="primary">aroE</name>
    <name evidence="10" type="ORF">CINS_0558</name>
</gene>
<dbReference type="STRING" id="1031564.CINS_0558"/>
<dbReference type="RefSeq" id="WP_039649657.1">
    <property type="nucleotide sequence ID" value="NZ_CP007770.1"/>
</dbReference>
<evidence type="ECO:0000256" key="5">
    <source>
        <dbReference type="ARBA" id="ARBA00023002"/>
    </source>
</evidence>
<evidence type="ECO:0000313" key="10">
    <source>
        <dbReference type="EMBL" id="AJC87536.1"/>
    </source>
</evidence>
<dbReference type="GO" id="GO:0009073">
    <property type="term" value="P:aromatic amino acid family biosynthetic process"/>
    <property type="evidence" value="ECO:0007669"/>
    <property type="project" value="UniProtKB-KW"/>
</dbReference>
<evidence type="ECO:0000256" key="6">
    <source>
        <dbReference type="ARBA" id="ARBA00023141"/>
    </source>
</evidence>
<dbReference type="GO" id="GO:0004764">
    <property type="term" value="F:shikimate 3-dehydrogenase (NADP+) activity"/>
    <property type="evidence" value="ECO:0007669"/>
    <property type="project" value="UniProtKB-EC"/>
</dbReference>
<dbReference type="CDD" id="cd01065">
    <property type="entry name" value="NAD_bind_Shikimate_DH"/>
    <property type="match status" value="1"/>
</dbReference>
<evidence type="ECO:0000256" key="3">
    <source>
        <dbReference type="ARBA" id="ARBA00022605"/>
    </source>
</evidence>
<dbReference type="PANTHER" id="PTHR21089:SF1">
    <property type="entry name" value="BIFUNCTIONAL 3-DEHYDROQUINATE DEHYDRATASE_SHIKIMATE DEHYDROGENASE, CHLOROPLASTIC"/>
    <property type="match status" value="1"/>
</dbReference>
<name>A0A0A8H0K5_9BACT</name>
<accession>A0A0A8H0K5</accession>
<keyword evidence="6" id="KW-0057">Aromatic amino acid biosynthesis</keyword>
<protein>
    <recommendedName>
        <fullName evidence="2">shikimate dehydrogenase (NADP(+))</fullName>
        <ecNumber evidence="2">1.1.1.25</ecNumber>
    </recommendedName>
</protein>
<organism evidence="10 11">
    <name type="scientific">Campylobacter insulaenigrae NCTC 12927</name>
    <dbReference type="NCBI Taxonomy" id="1031564"/>
    <lineage>
        <taxon>Bacteria</taxon>
        <taxon>Pseudomonadati</taxon>
        <taxon>Campylobacterota</taxon>
        <taxon>Epsilonproteobacteria</taxon>
        <taxon>Campylobacterales</taxon>
        <taxon>Campylobacteraceae</taxon>
        <taxon>Campylobacter</taxon>
    </lineage>
</organism>
<dbReference type="InterPro" id="IPR022893">
    <property type="entry name" value="Shikimate_DH_fam"/>
</dbReference>
<keyword evidence="4" id="KW-0521">NADP</keyword>
<dbReference type="InterPro" id="IPR046346">
    <property type="entry name" value="Aminoacid_DH-like_N_sf"/>
</dbReference>
<dbReference type="GO" id="GO:0019632">
    <property type="term" value="P:shikimate metabolic process"/>
    <property type="evidence" value="ECO:0007669"/>
    <property type="project" value="InterPro"/>
</dbReference>
<dbReference type="EC" id="1.1.1.25" evidence="2"/>
<dbReference type="InterPro" id="IPR013708">
    <property type="entry name" value="Shikimate_DH-bd_N"/>
</dbReference>
<evidence type="ECO:0000256" key="4">
    <source>
        <dbReference type="ARBA" id="ARBA00022857"/>
    </source>
</evidence>
<dbReference type="SUPFAM" id="SSF51735">
    <property type="entry name" value="NAD(P)-binding Rossmann-fold domains"/>
    <property type="match status" value="1"/>
</dbReference>
<feature type="domain" description="Shikimate dehydrogenase substrate binding N-terminal" evidence="9">
    <location>
        <begin position="6"/>
        <end position="84"/>
    </location>
</feature>
<dbReference type="Proteomes" id="UP000031163">
    <property type="component" value="Chromosome"/>
</dbReference>
<dbReference type="KEGG" id="cis:CINS_0558"/>
<feature type="domain" description="Quinate/shikimate 5-dehydrogenase/glutamyl-tRNA reductase" evidence="8">
    <location>
        <begin position="112"/>
        <end position="176"/>
    </location>
</feature>
<evidence type="ECO:0000313" key="11">
    <source>
        <dbReference type="Proteomes" id="UP000031163"/>
    </source>
</evidence>
<evidence type="ECO:0000256" key="2">
    <source>
        <dbReference type="ARBA" id="ARBA00012962"/>
    </source>
</evidence>
<evidence type="ECO:0000256" key="1">
    <source>
        <dbReference type="ARBA" id="ARBA00004871"/>
    </source>
</evidence>
<dbReference type="NCBIfam" id="NF001316">
    <property type="entry name" value="PRK00258.2-5"/>
    <property type="match status" value="1"/>
</dbReference>
<dbReference type="PANTHER" id="PTHR21089">
    <property type="entry name" value="SHIKIMATE DEHYDROGENASE"/>
    <property type="match status" value="1"/>
</dbReference>
<dbReference type="InterPro" id="IPR036291">
    <property type="entry name" value="NAD(P)-bd_dom_sf"/>
</dbReference>
<sequence length="259" mass="29591">MKFFSVIGNPIMHSISPRMHNNAILFFNEEAIYTRFHLQNPLDLKRVVGFFDGVNITVPFKEYAFEIADIKDEYVCKIKSCNVLINKNNKIYAHNTDYLGFLKSIEEFKDIKSALILGAGGTSKSIAHALKSKNIEVKIANRSQDRFVNFLDFNCCLYEDLIAHEIFDIIINTTSAGLNDEQMACDKKILISLFKNSKYAYDVIYGKTTAFLQLASNCGLKIKDGKNMLLWQGVYAFDLFFENHNTEEICKAMEEALQI</sequence>
<dbReference type="GeneID" id="74431367"/>
<reference evidence="10 11" key="1">
    <citation type="journal article" date="2014" name="Genome Biol. Evol.">
        <title>Comparative Genomics of the Campylobacter lari Group.</title>
        <authorList>
            <person name="Miller W.G."/>
            <person name="Yee E."/>
            <person name="Chapman M.H."/>
            <person name="Smith T.P."/>
            <person name="Bono J.L."/>
            <person name="Huynh S."/>
            <person name="Parker C.T."/>
            <person name="Vandamme P."/>
            <person name="Luong K."/>
            <person name="Korlach J."/>
        </authorList>
    </citation>
    <scope>NUCLEOTIDE SEQUENCE [LARGE SCALE GENOMIC DNA]</scope>
    <source>
        <strain evidence="10 11">NCTC 12927</strain>
    </source>
</reference>
<evidence type="ECO:0000259" key="9">
    <source>
        <dbReference type="Pfam" id="PF08501"/>
    </source>
</evidence>
<dbReference type="Pfam" id="PF01488">
    <property type="entry name" value="Shikimate_DH"/>
    <property type="match status" value="1"/>
</dbReference>
<dbReference type="Pfam" id="PF08501">
    <property type="entry name" value="Shikimate_dh_N"/>
    <property type="match status" value="1"/>
</dbReference>
<dbReference type="Gene3D" id="3.40.50.720">
    <property type="entry name" value="NAD(P)-binding Rossmann-like Domain"/>
    <property type="match status" value="1"/>
</dbReference>
<proteinExistence type="predicted"/>
<dbReference type="GO" id="GO:0009423">
    <property type="term" value="P:chorismate biosynthetic process"/>
    <property type="evidence" value="ECO:0007669"/>
    <property type="project" value="UniProtKB-UniPathway"/>
</dbReference>
<dbReference type="Gene3D" id="3.40.50.10860">
    <property type="entry name" value="Leucine Dehydrogenase, chain A, domain 1"/>
    <property type="match status" value="1"/>
</dbReference>
<dbReference type="AlphaFoldDB" id="A0A0A8H0K5"/>
<dbReference type="InterPro" id="IPR011342">
    <property type="entry name" value="Shikimate_DH"/>
</dbReference>
<dbReference type="InterPro" id="IPR006151">
    <property type="entry name" value="Shikm_DH/Glu-tRNA_Rdtase"/>
</dbReference>
<dbReference type="SUPFAM" id="SSF53223">
    <property type="entry name" value="Aminoacid dehydrogenase-like, N-terminal domain"/>
    <property type="match status" value="1"/>
</dbReference>
<keyword evidence="5 10" id="KW-0560">Oxidoreductase</keyword>
<dbReference type="GO" id="GO:0005829">
    <property type="term" value="C:cytosol"/>
    <property type="evidence" value="ECO:0007669"/>
    <property type="project" value="TreeGrafter"/>
</dbReference>
<evidence type="ECO:0000256" key="7">
    <source>
        <dbReference type="ARBA" id="ARBA00049442"/>
    </source>
</evidence>
<dbReference type="HOGENOM" id="CLU_044063_2_0_7"/>
<dbReference type="UniPathway" id="UPA00053">
    <property type="reaction ID" value="UER00087"/>
</dbReference>
<comment type="catalytic activity">
    <reaction evidence="7">
        <text>shikimate + NADP(+) = 3-dehydroshikimate + NADPH + H(+)</text>
        <dbReference type="Rhea" id="RHEA:17737"/>
        <dbReference type="ChEBI" id="CHEBI:15378"/>
        <dbReference type="ChEBI" id="CHEBI:16630"/>
        <dbReference type="ChEBI" id="CHEBI:36208"/>
        <dbReference type="ChEBI" id="CHEBI:57783"/>
        <dbReference type="ChEBI" id="CHEBI:58349"/>
        <dbReference type="EC" id="1.1.1.25"/>
    </reaction>
</comment>
<evidence type="ECO:0000259" key="8">
    <source>
        <dbReference type="Pfam" id="PF01488"/>
    </source>
</evidence>
<dbReference type="GO" id="GO:0050661">
    <property type="term" value="F:NADP binding"/>
    <property type="evidence" value="ECO:0007669"/>
    <property type="project" value="InterPro"/>
</dbReference>
<keyword evidence="3" id="KW-0028">Amino-acid biosynthesis</keyword>
<comment type="pathway">
    <text evidence="1">Metabolic intermediate biosynthesis; chorismate biosynthesis; chorismate from D-erythrose 4-phosphate and phosphoenolpyruvate: step 4/7.</text>
</comment>